<dbReference type="RefSeq" id="WP_076930786.1">
    <property type="nucleotide sequence ID" value="NZ_LT605205.1"/>
</dbReference>
<sequence length="213" mass="23585">MKKKTILVSLVALITIGITSVNAQTPIYWGVKGEMNLSNFLLSDFDLLSSKMKAGPNLGGFMRVELHENFALQPELSFFYRNAKMEALSEDDTFKQWGMQLPVYALGQYRTYNGLFYGGIGPFVGLGFDASLDDLDIDLYKEVAGKTPMNRWDFGLGLLLGYEFNSGLQVNAGYQVGLVNQADELTALKNVISGSDDAKMRTQTVNVGIGYRF</sequence>
<dbReference type="InterPro" id="IPR027385">
    <property type="entry name" value="Beta-barrel_OMP"/>
</dbReference>
<keyword evidence="5" id="KW-1185">Reference proteome</keyword>
<dbReference type="SUPFAM" id="SSF56925">
    <property type="entry name" value="OMPA-like"/>
    <property type="match status" value="1"/>
</dbReference>
<dbReference type="STRING" id="1642647.PSM36_2048"/>
<organism evidence="4 5">
    <name type="scientific">Proteiniphilum saccharofermentans</name>
    <dbReference type="NCBI Taxonomy" id="1642647"/>
    <lineage>
        <taxon>Bacteria</taxon>
        <taxon>Pseudomonadati</taxon>
        <taxon>Bacteroidota</taxon>
        <taxon>Bacteroidia</taxon>
        <taxon>Bacteroidales</taxon>
        <taxon>Dysgonomonadaceae</taxon>
        <taxon>Proteiniphilum</taxon>
    </lineage>
</organism>
<evidence type="ECO:0000256" key="2">
    <source>
        <dbReference type="SAM" id="SignalP"/>
    </source>
</evidence>
<gene>
    <name evidence="4" type="ORF">PSM36_2048</name>
</gene>
<reference evidence="4 5" key="1">
    <citation type="submission" date="2016-08" db="EMBL/GenBank/DDBJ databases">
        <authorList>
            <person name="Seilhamer J.J."/>
        </authorList>
    </citation>
    <scope>NUCLEOTIDE SEQUENCE [LARGE SCALE GENOMIC DNA]</scope>
    <source>
        <strain evidence="4">M3/6</strain>
    </source>
</reference>
<feature type="domain" description="Outer membrane protein beta-barrel" evidence="3">
    <location>
        <begin position="11"/>
        <end position="213"/>
    </location>
</feature>
<dbReference type="EMBL" id="LT605205">
    <property type="protein sequence ID" value="SCD20855.1"/>
    <property type="molecule type" value="Genomic_DNA"/>
</dbReference>
<evidence type="ECO:0000256" key="1">
    <source>
        <dbReference type="ARBA" id="ARBA00022729"/>
    </source>
</evidence>
<evidence type="ECO:0000313" key="5">
    <source>
        <dbReference type="Proteomes" id="UP000187464"/>
    </source>
</evidence>
<proteinExistence type="predicted"/>
<name>A0A1R3TA56_9BACT</name>
<evidence type="ECO:0000313" key="4">
    <source>
        <dbReference type="EMBL" id="SCD20855.1"/>
    </source>
</evidence>
<keyword evidence="1 2" id="KW-0732">Signal</keyword>
<dbReference type="Pfam" id="PF13505">
    <property type="entry name" value="OMP_b-brl"/>
    <property type="match status" value="1"/>
</dbReference>
<evidence type="ECO:0000259" key="3">
    <source>
        <dbReference type="Pfam" id="PF13505"/>
    </source>
</evidence>
<dbReference type="Gene3D" id="2.40.160.20">
    <property type="match status" value="1"/>
</dbReference>
<feature type="signal peptide" evidence="2">
    <location>
        <begin position="1"/>
        <end position="23"/>
    </location>
</feature>
<dbReference type="KEGG" id="psac:PSM36_2048"/>
<protein>
    <submittedName>
        <fullName evidence="4">Outer membrane protein beta-barrel domain</fullName>
    </submittedName>
</protein>
<dbReference type="Proteomes" id="UP000187464">
    <property type="component" value="Chromosome I"/>
</dbReference>
<feature type="chain" id="PRO_5010305484" evidence="2">
    <location>
        <begin position="24"/>
        <end position="213"/>
    </location>
</feature>
<dbReference type="InterPro" id="IPR011250">
    <property type="entry name" value="OMP/PagP_B-barrel"/>
</dbReference>
<accession>A0A1R3TA56</accession>
<dbReference type="AlphaFoldDB" id="A0A1R3TA56"/>